<evidence type="ECO:0000256" key="4">
    <source>
        <dbReference type="ARBA" id="ARBA00013015"/>
    </source>
</evidence>
<keyword evidence="10" id="KW-0443">Lipid metabolism</keyword>
<evidence type="ECO:0000256" key="10">
    <source>
        <dbReference type="ARBA" id="ARBA00023098"/>
    </source>
</evidence>
<keyword evidence="7" id="KW-0963">Cytoplasm</keyword>
<evidence type="ECO:0000256" key="16">
    <source>
        <dbReference type="ARBA" id="ARBA00043760"/>
    </source>
</evidence>
<sequence>MKMANHLKAVVSKSRKRYIEDGFNLDLTYIFHNLIAMGFPAEKLEGVFRNHIDDVYKFLETKHKDHYKIYNLCSERSYDTAKFHQRVAIYPFDDHNPPTMEAIQPFCADVHEWLSQDSKNIAAVHCKAGKGRTGTMICCYLLHANHFKTASEALSYYGESRTHDQKGVTIPSQRRYVEYYASLVREKLEYRPVTLAIREIRLEPIPVLNGGQTSLFFTISTVKNKKLFHSDVYEVKKGPQACTMTMRFLVPLEGDIKVEFFNKPKMLKKEKLFHFWFNTFFIREEAPVTVPENGNNEIDIDKADASVR</sequence>
<dbReference type="GO" id="GO:0046856">
    <property type="term" value="P:phosphatidylinositol dephosphorylation"/>
    <property type="evidence" value="ECO:0007669"/>
    <property type="project" value="TreeGrafter"/>
</dbReference>
<evidence type="ECO:0000259" key="23">
    <source>
        <dbReference type="PROSITE" id="PS51181"/>
    </source>
</evidence>
<feature type="domain" description="C2 tensin-type" evidence="24">
    <location>
        <begin position="192"/>
        <end position="308"/>
    </location>
</feature>
<comment type="subcellular location">
    <subcellularLocation>
        <location evidence="1">Cell projection</location>
        <location evidence="1">Neuron projection</location>
    </subcellularLocation>
    <subcellularLocation>
        <location evidence="2">Cytoplasm</location>
    </subcellularLocation>
</comment>
<dbReference type="SMART" id="SM01301">
    <property type="entry name" value="PTPlike_phytase"/>
    <property type="match status" value="1"/>
</dbReference>
<dbReference type="Pfam" id="PF22784">
    <property type="entry name" value="PTP-SAK"/>
    <property type="match status" value="1"/>
</dbReference>
<keyword evidence="26" id="KW-1185">Reference proteome</keyword>
<dbReference type="FunFam" id="3.90.190.10:FF:000029">
    <property type="entry name" value="Phosphatidylinositol 3,4,5-trisphosphate 3-phosphatase and dual-specificity protein phosphatase PTEN"/>
    <property type="match status" value="1"/>
</dbReference>
<dbReference type="Gene3D" id="3.90.190.10">
    <property type="entry name" value="Protein tyrosine phosphatase superfamily"/>
    <property type="match status" value="1"/>
</dbReference>
<organism evidence="25 26">
    <name type="scientific">Megalurothrips usitatus</name>
    <name type="common">bean blossom thrips</name>
    <dbReference type="NCBI Taxonomy" id="439358"/>
    <lineage>
        <taxon>Eukaryota</taxon>
        <taxon>Metazoa</taxon>
        <taxon>Ecdysozoa</taxon>
        <taxon>Arthropoda</taxon>
        <taxon>Hexapoda</taxon>
        <taxon>Insecta</taxon>
        <taxon>Pterygota</taxon>
        <taxon>Neoptera</taxon>
        <taxon>Paraneoptera</taxon>
        <taxon>Thysanoptera</taxon>
        <taxon>Terebrantia</taxon>
        <taxon>Thripoidea</taxon>
        <taxon>Thripidae</taxon>
        <taxon>Megalurothrips</taxon>
    </lineage>
</organism>
<dbReference type="PROSITE" id="PS51182">
    <property type="entry name" value="C2_TENSIN"/>
    <property type="match status" value="1"/>
</dbReference>
<dbReference type="Gene3D" id="2.60.40.1110">
    <property type="match status" value="1"/>
</dbReference>
<comment type="caution">
    <text evidence="25">The sequence shown here is derived from an EMBL/GenBank/DDBJ whole genome shotgun (WGS) entry which is preliminary data.</text>
</comment>
<evidence type="ECO:0000256" key="19">
    <source>
        <dbReference type="ARBA" id="ARBA00047986"/>
    </source>
</evidence>
<evidence type="ECO:0000313" key="26">
    <source>
        <dbReference type="Proteomes" id="UP001075354"/>
    </source>
</evidence>
<dbReference type="CDD" id="cd14509">
    <property type="entry name" value="PTP_PTEN"/>
    <property type="match status" value="1"/>
</dbReference>
<dbReference type="PROSITE" id="PS50056">
    <property type="entry name" value="TYR_PHOSPHATASE_2"/>
    <property type="match status" value="1"/>
</dbReference>
<dbReference type="InterPro" id="IPR035892">
    <property type="entry name" value="C2_domain_sf"/>
</dbReference>
<evidence type="ECO:0000256" key="2">
    <source>
        <dbReference type="ARBA" id="ARBA00004496"/>
    </source>
</evidence>
<evidence type="ECO:0000256" key="11">
    <source>
        <dbReference type="ARBA" id="ARBA00023273"/>
    </source>
</evidence>
<gene>
    <name evidence="25" type="ORF">ONE63_002691</name>
</gene>
<dbReference type="GO" id="GO:0005829">
    <property type="term" value="C:cytosol"/>
    <property type="evidence" value="ECO:0007669"/>
    <property type="project" value="TreeGrafter"/>
</dbReference>
<dbReference type="GO" id="GO:0043491">
    <property type="term" value="P:phosphatidylinositol 3-kinase/protein kinase B signal transduction"/>
    <property type="evidence" value="ECO:0007669"/>
    <property type="project" value="TreeGrafter"/>
</dbReference>
<evidence type="ECO:0000256" key="6">
    <source>
        <dbReference type="ARBA" id="ARBA00013081"/>
    </source>
</evidence>
<dbReference type="EMBL" id="JAPTSV010000012">
    <property type="protein sequence ID" value="KAJ1522403.1"/>
    <property type="molecule type" value="Genomic_DNA"/>
</dbReference>
<dbReference type="PROSITE" id="PS00383">
    <property type="entry name" value="TYR_PHOSPHATASE_1"/>
    <property type="match status" value="1"/>
</dbReference>
<evidence type="ECO:0000256" key="14">
    <source>
        <dbReference type="ARBA" id="ARBA00034338"/>
    </source>
</evidence>
<evidence type="ECO:0000256" key="12">
    <source>
        <dbReference type="ARBA" id="ARBA00034256"/>
    </source>
</evidence>
<comment type="catalytic activity">
    <reaction evidence="15">
        <text>1D-myo-inositol 1,3,4,5-tetrakisphosphate + H2O = 1D-myo-inositol 1,4,5-trisphosphate + phosphate</text>
        <dbReference type="Rhea" id="RHEA:77155"/>
        <dbReference type="ChEBI" id="CHEBI:15377"/>
        <dbReference type="ChEBI" id="CHEBI:43474"/>
        <dbReference type="ChEBI" id="CHEBI:57895"/>
        <dbReference type="ChEBI" id="CHEBI:203600"/>
    </reaction>
    <physiologicalReaction direction="left-to-right" evidence="15">
        <dbReference type="Rhea" id="RHEA:77156"/>
    </physiologicalReaction>
</comment>
<evidence type="ECO:0000256" key="8">
    <source>
        <dbReference type="ARBA" id="ARBA00022801"/>
    </source>
</evidence>
<evidence type="ECO:0000256" key="15">
    <source>
        <dbReference type="ARBA" id="ARBA00043734"/>
    </source>
</evidence>
<dbReference type="SUPFAM" id="SSF52799">
    <property type="entry name" value="(Phosphotyrosine protein) phosphatases II"/>
    <property type="match status" value="1"/>
</dbReference>
<dbReference type="GO" id="GO:0050793">
    <property type="term" value="P:regulation of developmental process"/>
    <property type="evidence" value="ECO:0007669"/>
    <property type="project" value="UniProtKB-ARBA"/>
</dbReference>
<dbReference type="SMART" id="SM00404">
    <property type="entry name" value="PTPc_motif"/>
    <property type="match status" value="1"/>
</dbReference>
<evidence type="ECO:0000256" key="7">
    <source>
        <dbReference type="ARBA" id="ARBA00022490"/>
    </source>
</evidence>
<accession>A0AAV7X8W6</accession>
<dbReference type="Pfam" id="PF10409">
    <property type="entry name" value="PTEN_C2"/>
    <property type="match status" value="1"/>
</dbReference>
<dbReference type="PANTHER" id="PTHR12305:SF81">
    <property type="entry name" value="PHOSPHATIDYLINOSITOL 3,4,5-TRISPHOSPHATE 3-PHOSPHATASE AND DUAL-SPECIFICITY PROTEIN PHOSPHATASE PTEN"/>
    <property type="match status" value="1"/>
</dbReference>
<evidence type="ECO:0000256" key="13">
    <source>
        <dbReference type="ARBA" id="ARBA00034268"/>
    </source>
</evidence>
<dbReference type="GO" id="GO:0004725">
    <property type="term" value="F:protein tyrosine phosphatase activity"/>
    <property type="evidence" value="ECO:0007669"/>
    <property type="project" value="UniProtKB-EC"/>
</dbReference>
<dbReference type="InterPro" id="IPR016130">
    <property type="entry name" value="Tyr_Pase_AS"/>
</dbReference>
<comment type="catalytic activity">
    <reaction evidence="13">
        <text>1,2-dioctanoyl-sn-glycero-3-phospho-(1D-myo-inositol-3,4,5-trisphosphate) + H2O = 1,2-dioctanoyl-sn-glycero-3-phospho-(1D-myo-inositol-4,5-bisphosphate) + phosphate</text>
        <dbReference type="Rhea" id="RHEA:43552"/>
        <dbReference type="ChEBI" id="CHEBI:15377"/>
        <dbReference type="ChEBI" id="CHEBI:43474"/>
        <dbReference type="ChEBI" id="CHEBI:83416"/>
        <dbReference type="ChEBI" id="CHEBI:83419"/>
    </reaction>
    <physiologicalReaction direction="left-to-right" evidence="13">
        <dbReference type="Rhea" id="RHEA:43553"/>
    </physiologicalReaction>
</comment>
<evidence type="ECO:0000313" key="25">
    <source>
        <dbReference type="EMBL" id="KAJ1522403.1"/>
    </source>
</evidence>
<dbReference type="InterPro" id="IPR029023">
    <property type="entry name" value="Tensin_phosphatase"/>
</dbReference>
<dbReference type="GO" id="GO:0051896">
    <property type="term" value="P:regulation of phosphatidylinositol 3-kinase/protein kinase B signal transduction"/>
    <property type="evidence" value="ECO:0007669"/>
    <property type="project" value="TreeGrafter"/>
</dbReference>
<evidence type="ECO:0000259" key="24">
    <source>
        <dbReference type="PROSITE" id="PS51182"/>
    </source>
</evidence>
<dbReference type="EC" id="3.1.3.48" evidence="5"/>
<evidence type="ECO:0000256" key="5">
    <source>
        <dbReference type="ARBA" id="ARBA00013064"/>
    </source>
</evidence>
<keyword evidence="8" id="KW-0378">Hydrolase</keyword>
<evidence type="ECO:0000256" key="1">
    <source>
        <dbReference type="ARBA" id="ARBA00004487"/>
    </source>
</evidence>
<evidence type="ECO:0000256" key="21">
    <source>
        <dbReference type="ARBA" id="ARBA00051341"/>
    </source>
</evidence>
<dbReference type="EC" id="3.1.3.16" evidence="6"/>
<proteinExistence type="inferred from homology"/>
<dbReference type="Proteomes" id="UP001075354">
    <property type="component" value="Chromosome 12"/>
</dbReference>
<comment type="catalytic activity">
    <reaction evidence="21">
        <text>O-phospho-L-tyrosyl-[protein] + H2O = L-tyrosyl-[protein] + phosphate</text>
        <dbReference type="Rhea" id="RHEA:10684"/>
        <dbReference type="Rhea" id="RHEA-COMP:10136"/>
        <dbReference type="Rhea" id="RHEA-COMP:20101"/>
        <dbReference type="ChEBI" id="CHEBI:15377"/>
        <dbReference type="ChEBI" id="CHEBI:43474"/>
        <dbReference type="ChEBI" id="CHEBI:46858"/>
        <dbReference type="ChEBI" id="CHEBI:61978"/>
        <dbReference type="EC" id="3.1.3.48"/>
    </reaction>
    <physiologicalReaction direction="left-to-right" evidence="21">
        <dbReference type="Rhea" id="RHEA:10685"/>
    </physiologicalReaction>
</comment>
<dbReference type="PANTHER" id="PTHR12305">
    <property type="entry name" value="PHOSPHATASE WITH HOMOLOGY TO TENSIN"/>
    <property type="match status" value="1"/>
</dbReference>
<dbReference type="GO" id="GO:0016314">
    <property type="term" value="F:phosphatidylinositol-3,4,5-trisphosphate 3-phosphatase activity"/>
    <property type="evidence" value="ECO:0007669"/>
    <property type="project" value="UniProtKB-EC"/>
</dbReference>
<evidence type="ECO:0000259" key="22">
    <source>
        <dbReference type="PROSITE" id="PS50056"/>
    </source>
</evidence>
<dbReference type="InterPro" id="IPR000387">
    <property type="entry name" value="Tyr_Pase_dom"/>
</dbReference>
<dbReference type="InterPro" id="IPR014020">
    <property type="entry name" value="Tensin_C2-dom"/>
</dbReference>
<dbReference type="GO" id="GO:0005886">
    <property type="term" value="C:plasma membrane"/>
    <property type="evidence" value="ECO:0007669"/>
    <property type="project" value="TreeGrafter"/>
</dbReference>
<comment type="catalytic activity">
    <reaction evidence="17">
        <text>1D-myo-inositol 1,3,4,5,6-pentakisphosphate + H2O = 1D-myo-inositol 1,4,5,6-tetrakisphosphate + phosphate</text>
        <dbReference type="Rhea" id="RHEA:77143"/>
        <dbReference type="ChEBI" id="CHEBI:15377"/>
        <dbReference type="ChEBI" id="CHEBI:43474"/>
        <dbReference type="ChEBI" id="CHEBI:57627"/>
        <dbReference type="ChEBI" id="CHEBI:57733"/>
    </reaction>
    <physiologicalReaction direction="left-to-right" evidence="17">
        <dbReference type="Rhea" id="RHEA:77144"/>
    </physiologicalReaction>
</comment>
<evidence type="ECO:0000256" key="18">
    <source>
        <dbReference type="ARBA" id="ARBA00044309"/>
    </source>
</evidence>
<dbReference type="GO" id="GO:0005634">
    <property type="term" value="C:nucleus"/>
    <property type="evidence" value="ECO:0007669"/>
    <property type="project" value="TreeGrafter"/>
</dbReference>
<comment type="catalytic activity">
    <reaction evidence="20">
        <text>O-phospho-L-threonyl-[protein] + H2O = L-threonyl-[protein] + phosphate</text>
        <dbReference type="Rhea" id="RHEA:47004"/>
        <dbReference type="Rhea" id="RHEA-COMP:11060"/>
        <dbReference type="Rhea" id="RHEA-COMP:11605"/>
        <dbReference type="ChEBI" id="CHEBI:15377"/>
        <dbReference type="ChEBI" id="CHEBI:30013"/>
        <dbReference type="ChEBI" id="CHEBI:43474"/>
        <dbReference type="ChEBI" id="CHEBI:61977"/>
        <dbReference type="EC" id="3.1.3.16"/>
    </reaction>
    <physiologicalReaction direction="left-to-right" evidence="20">
        <dbReference type="Rhea" id="RHEA:47005"/>
    </physiologicalReaction>
</comment>
<protein>
    <recommendedName>
        <fullName evidence="14">Phosphatidylinositol 3,4,5-trisphosphate 3-phosphatase and dual-specificity protein phosphatase PTEN</fullName>
        <ecNumber evidence="6">3.1.3.16</ecNumber>
        <ecNumber evidence="5">3.1.3.48</ecNumber>
        <ecNumber evidence="4">3.1.3.67</ecNumber>
    </recommendedName>
    <alternativeName>
        <fullName evidence="18">Inositol polyphosphate 3-phosphatase</fullName>
    </alternativeName>
</protein>
<evidence type="ECO:0000256" key="3">
    <source>
        <dbReference type="ARBA" id="ARBA00007881"/>
    </source>
</evidence>
<evidence type="ECO:0000256" key="17">
    <source>
        <dbReference type="ARBA" id="ARBA00043762"/>
    </source>
</evidence>
<dbReference type="InterPro" id="IPR057023">
    <property type="entry name" value="PTP-SAK"/>
</dbReference>
<name>A0AAV7X8W6_9NEOP</name>
<dbReference type="GO" id="GO:0004722">
    <property type="term" value="F:protein serine/threonine phosphatase activity"/>
    <property type="evidence" value="ECO:0007669"/>
    <property type="project" value="UniProtKB-EC"/>
</dbReference>
<reference evidence="25" key="1">
    <citation type="submission" date="2022-12" db="EMBL/GenBank/DDBJ databases">
        <title>Chromosome-level genome assembly of the bean flower thrips Megalurothrips usitatus.</title>
        <authorList>
            <person name="Ma L."/>
            <person name="Liu Q."/>
            <person name="Li H."/>
            <person name="Cai W."/>
        </authorList>
    </citation>
    <scope>NUCLEOTIDE SEQUENCE</scope>
    <source>
        <strain evidence="25">Cailab_2022a</strain>
    </source>
</reference>
<dbReference type="InterPro" id="IPR029021">
    <property type="entry name" value="Prot-tyrosine_phosphatase-like"/>
</dbReference>
<dbReference type="GO" id="GO:0043005">
    <property type="term" value="C:neuron projection"/>
    <property type="evidence" value="ECO:0007669"/>
    <property type="project" value="UniProtKB-SubCell"/>
</dbReference>
<dbReference type="GO" id="GO:0048870">
    <property type="term" value="P:cell motility"/>
    <property type="evidence" value="ECO:0007669"/>
    <property type="project" value="TreeGrafter"/>
</dbReference>
<comment type="catalytic activity">
    <reaction evidence="19">
        <text>O-phospho-L-seryl-[protein] + H2O = L-seryl-[protein] + phosphate</text>
        <dbReference type="Rhea" id="RHEA:20629"/>
        <dbReference type="Rhea" id="RHEA-COMP:9863"/>
        <dbReference type="Rhea" id="RHEA-COMP:11604"/>
        <dbReference type="ChEBI" id="CHEBI:15377"/>
        <dbReference type="ChEBI" id="CHEBI:29999"/>
        <dbReference type="ChEBI" id="CHEBI:43474"/>
        <dbReference type="ChEBI" id="CHEBI:83421"/>
        <dbReference type="EC" id="3.1.3.16"/>
    </reaction>
    <physiologicalReaction direction="left-to-right" evidence="19">
        <dbReference type="Rhea" id="RHEA:20630"/>
    </physiologicalReaction>
</comment>
<dbReference type="AlphaFoldDB" id="A0AAV7X8W6"/>
<dbReference type="EC" id="3.1.3.67" evidence="4"/>
<dbReference type="GO" id="GO:0008285">
    <property type="term" value="P:negative regulation of cell population proliferation"/>
    <property type="evidence" value="ECO:0007669"/>
    <property type="project" value="TreeGrafter"/>
</dbReference>
<comment type="similarity">
    <text evidence="3">Belongs to the PTEN phosphatase protein family.</text>
</comment>
<feature type="domain" description="Phosphatase tensin-type" evidence="23">
    <location>
        <begin position="16"/>
        <end position="187"/>
    </location>
</feature>
<dbReference type="SUPFAM" id="SSF49562">
    <property type="entry name" value="C2 domain (Calcium/lipid-binding domain, CaLB)"/>
    <property type="match status" value="1"/>
</dbReference>
<evidence type="ECO:0000256" key="20">
    <source>
        <dbReference type="ARBA" id="ARBA00048832"/>
    </source>
</evidence>
<dbReference type="InterPro" id="IPR045101">
    <property type="entry name" value="PTP_PTEN"/>
</dbReference>
<keyword evidence="9" id="KW-0904">Protein phosphatase</keyword>
<dbReference type="InterPro" id="IPR003595">
    <property type="entry name" value="Tyr_Pase_cat"/>
</dbReference>
<dbReference type="PROSITE" id="PS51181">
    <property type="entry name" value="PPASE_TENSIN"/>
    <property type="match status" value="1"/>
</dbReference>
<comment type="catalytic activity">
    <reaction evidence="12">
        <text>1,2-dihexadecanoyl-sn-glycero-3-phospho-(1D-myo-inositol-3,4,5-trisphosphate) + H2O = 1,2-dihexadecanoyl-sn-glycero-3-phospho-(1D-myo-inositol-4,5-bisphosphate) + phosphate</text>
        <dbReference type="Rhea" id="RHEA:43560"/>
        <dbReference type="ChEBI" id="CHEBI:15377"/>
        <dbReference type="ChEBI" id="CHEBI:43474"/>
        <dbReference type="ChEBI" id="CHEBI:83420"/>
        <dbReference type="ChEBI" id="CHEBI:83423"/>
    </reaction>
    <physiologicalReaction direction="left-to-right" evidence="12">
        <dbReference type="Rhea" id="RHEA:43561"/>
    </physiologicalReaction>
</comment>
<dbReference type="InterPro" id="IPR051281">
    <property type="entry name" value="Dual-spec_lipid-protein_phosph"/>
</dbReference>
<evidence type="ECO:0000256" key="9">
    <source>
        <dbReference type="ARBA" id="ARBA00022912"/>
    </source>
</evidence>
<feature type="domain" description="Tyrosine specific protein phosphatases" evidence="22">
    <location>
        <begin position="104"/>
        <end position="161"/>
    </location>
</feature>
<comment type="catalytic activity">
    <reaction evidence="16">
        <text>a 1,2-diacyl-sn-glycero-3-phospho-(1D-myo-inositol-3,4,5-trisphosphate) + H2O = a 1,2-diacyl-sn-glycero-3-phospho-(1D-myo-inositol-4,5-bisphosphate) + phosphate</text>
        <dbReference type="Rhea" id="RHEA:25017"/>
        <dbReference type="ChEBI" id="CHEBI:15377"/>
        <dbReference type="ChEBI" id="CHEBI:43474"/>
        <dbReference type="ChEBI" id="CHEBI:57836"/>
        <dbReference type="ChEBI" id="CHEBI:58456"/>
        <dbReference type="EC" id="3.1.3.67"/>
    </reaction>
    <physiologicalReaction direction="left-to-right" evidence="16">
        <dbReference type="Rhea" id="RHEA:25018"/>
    </physiologicalReaction>
</comment>
<dbReference type="SMART" id="SM01326">
    <property type="entry name" value="PTEN_C2"/>
    <property type="match status" value="1"/>
</dbReference>
<keyword evidence="11" id="KW-0966">Cell projection</keyword>